<dbReference type="GO" id="GO:0009252">
    <property type="term" value="P:peptidoglycan biosynthetic process"/>
    <property type="evidence" value="ECO:0007669"/>
    <property type="project" value="UniProtKB-UniRule"/>
</dbReference>
<feature type="binding site" evidence="12">
    <location>
        <position position="95"/>
    </location>
    <ligand>
        <name>UDP-N-acetyl-alpha-D-glucosamine</name>
        <dbReference type="ChEBI" id="CHEBI:57705"/>
    </ligand>
</feature>
<dbReference type="GO" id="GO:0051301">
    <property type="term" value="P:cell division"/>
    <property type="evidence" value="ECO:0007669"/>
    <property type="project" value="UniProtKB-KW"/>
</dbReference>
<comment type="similarity">
    <text evidence="10 12">Belongs to the EPSP synthase family. MurA subfamily.</text>
</comment>
<evidence type="ECO:0000256" key="1">
    <source>
        <dbReference type="ARBA" id="ARBA00004496"/>
    </source>
</evidence>
<dbReference type="InterPro" id="IPR013792">
    <property type="entry name" value="RNA3'P_cycl/enolpyr_Trfase_a/b"/>
</dbReference>
<comment type="caution">
    <text evidence="12">Lacks conserved residue(s) required for the propagation of feature annotation.</text>
</comment>
<dbReference type="SUPFAM" id="SSF55205">
    <property type="entry name" value="EPT/RTPC-like"/>
    <property type="match status" value="1"/>
</dbReference>
<evidence type="ECO:0000256" key="8">
    <source>
        <dbReference type="ARBA" id="ARBA00023306"/>
    </source>
</evidence>
<dbReference type="GO" id="GO:0071555">
    <property type="term" value="P:cell wall organization"/>
    <property type="evidence" value="ECO:0007669"/>
    <property type="project" value="UniProtKB-KW"/>
</dbReference>
<dbReference type="CDD" id="cd01555">
    <property type="entry name" value="UdpNAET"/>
    <property type="match status" value="1"/>
</dbReference>
<dbReference type="PANTHER" id="PTHR43783">
    <property type="entry name" value="UDP-N-ACETYLGLUCOSAMINE 1-CARBOXYVINYLTRANSFERASE"/>
    <property type="match status" value="1"/>
</dbReference>
<comment type="catalytic activity">
    <reaction evidence="11 12">
        <text>phosphoenolpyruvate + UDP-N-acetyl-alpha-D-glucosamine = UDP-N-acetyl-3-O-(1-carboxyvinyl)-alpha-D-glucosamine + phosphate</text>
        <dbReference type="Rhea" id="RHEA:18681"/>
        <dbReference type="ChEBI" id="CHEBI:43474"/>
        <dbReference type="ChEBI" id="CHEBI:57705"/>
        <dbReference type="ChEBI" id="CHEBI:58702"/>
        <dbReference type="ChEBI" id="CHEBI:68483"/>
        <dbReference type="EC" id="2.5.1.7"/>
    </reaction>
</comment>
<feature type="binding site" evidence="12">
    <location>
        <position position="309"/>
    </location>
    <ligand>
        <name>UDP-N-acetyl-alpha-D-glucosamine</name>
        <dbReference type="ChEBI" id="CHEBI:57705"/>
    </ligand>
</feature>
<dbReference type="Pfam" id="PF00275">
    <property type="entry name" value="EPSP_synthase"/>
    <property type="match status" value="1"/>
</dbReference>
<feature type="domain" description="Enolpyruvate transferase" evidence="13">
    <location>
        <begin position="10"/>
        <end position="410"/>
    </location>
</feature>
<comment type="subcellular location">
    <subcellularLocation>
        <location evidence="1 12">Cytoplasm</location>
    </subcellularLocation>
</comment>
<reference evidence="14 15" key="1">
    <citation type="submission" date="2018-01" db="EMBL/GenBank/DDBJ databases">
        <title>Metagenomic assembled genomes from two thermal pools in the Uzon Caldera, Kamchatka, Russia.</title>
        <authorList>
            <person name="Wilkins L."/>
            <person name="Ettinger C."/>
        </authorList>
    </citation>
    <scope>NUCLEOTIDE SEQUENCE [LARGE SCALE GENOMIC DNA]</scope>
    <source>
        <strain evidence="14">ARK-04</strain>
    </source>
</reference>
<name>A0A2N7QGQ7_9BACT</name>
<evidence type="ECO:0000256" key="10">
    <source>
        <dbReference type="ARBA" id="ARBA00038367"/>
    </source>
</evidence>
<feature type="binding site" evidence="12">
    <location>
        <position position="331"/>
    </location>
    <ligand>
        <name>UDP-N-acetyl-alpha-D-glucosamine</name>
        <dbReference type="ChEBI" id="CHEBI:57705"/>
    </ligand>
</feature>
<keyword evidence="5 12" id="KW-0808">Transferase</keyword>
<dbReference type="InterPro" id="IPR005750">
    <property type="entry name" value="UDP_GlcNAc_COvinyl_MurA"/>
</dbReference>
<dbReference type="GO" id="GO:0019277">
    <property type="term" value="P:UDP-N-acetylgalactosamine biosynthetic process"/>
    <property type="evidence" value="ECO:0007669"/>
    <property type="project" value="InterPro"/>
</dbReference>
<keyword evidence="8 12" id="KW-0131">Cell cycle</keyword>
<proteinExistence type="inferred from homology"/>
<dbReference type="GO" id="GO:0008760">
    <property type="term" value="F:UDP-N-acetylglucosamine 1-carboxyvinyltransferase activity"/>
    <property type="evidence" value="ECO:0007669"/>
    <property type="project" value="UniProtKB-UniRule"/>
</dbReference>
<evidence type="ECO:0000256" key="5">
    <source>
        <dbReference type="ARBA" id="ARBA00022679"/>
    </source>
</evidence>
<evidence type="ECO:0000256" key="9">
    <source>
        <dbReference type="ARBA" id="ARBA00023316"/>
    </source>
</evidence>
<comment type="caution">
    <text evidence="14">The sequence shown here is derived from an EMBL/GenBank/DDBJ whole genome shotgun (WGS) entry which is preliminary data.</text>
</comment>
<dbReference type="NCBIfam" id="TIGR01072">
    <property type="entry name" value="murA"/>
    <property type="match status" value="1"/>
</dbReference>
<evidence type="ECO:0000256" key="3">
    <source>
        <dbReference type="ARBA" id="ARBA00022490"/>
    </source>
</evidence>
<evidence type="ECO:0000256" key="6">
    <source>
        <dbReference type="ARBA" id="ARBA00022960"/>
    </source>
</evidence>
<protein>
    <recommendedName>
        <fullName evidence="12">UDP-N-acetylglucosamine 1-carboxyvinyltransferase</fullName>
        <ecNumber evidence="12">2.5.1.7</ecNumber>
    </recommendedName>
    <alternativeName>
        <fullName evidence="12">Enoylpyruvate transferase</fullName>
    </alternativeName>
    <alternativeName>
        <fullName evidence="12">UDP-N-acetylglucosamine enolpyruvyl transferase</fullName>
        <shortName evidence="12">EPT</shortName>
    </alternativeName>
</protein>
<evidence type="ECO:0000256" key="4">
    <source>
        <dbReference type="ARBA" id="ARBA00022618"/>
    </source>
</evidence>
<evidence type="ECO:0000256" key="11">
    <source>
        <dbReference type="ARBA" id="ARBA00047527"/>
    </source>
</evidence>
<dbReference type="UniPathway" id="UPA00219"/>
<keyword evidence="4 12" id="KW-0132">Cell division</keyword>
<dbReference type="Proteomes" id="UP000235619">
    <property type="component" value="Unassembled WGS sequence"/>
</dbReference>
<sequence>MERKRKYVIKGRKPLKGEIEVSGAKNASLPAICATLLSPGVYKLKRVPKVKDVFCMLKIMEHLGAVCEFEKDYLKIDTSKIKELSVPYELASQIRASILFLGALVGAYKSAEVPLPGGCAIGKRPVDFHIKGLSQLGAEINLEKGNLIVKTQKLKGTTIVLDFPSVTATENLMMAGVLAEGETIIKNSAKEPEVVFLGEMLKKMGAEIKGLGDDTIYIKGKKKLKPVNIEIIPDRIEAGTYLVLGALMEENEIVVKNINKEHLKTPILKLEEMGITLERVDKNAFKVKRGKTINPVKIITAPYPGFPTDLQPFFAVLLTQAEGISFITENIFENRFLYVFELKRMGADIEVKDRTAIINGPTSLIGSPVKATDLRAGAALVLAGLCAENTTDVYNVELIERGYENFVEKLSGVGAEIKVEEDED</sequence>
<keyword evidence="9 12" id="KW-0961">Cell wall biogenesis/degradation</keyword>
<dbReference type="Gene3D" id="3.65.10.10">
    <property type="entry name" value="Enolpyruvate transferase domain"/>
    <property type="match status" value="2"/>
</dbReference>
<dbReference type="NCBIfam" id="NF006873">
    <property type="entry name" value="PRK09369.1"/>
    <property type="match status" value="1"/>
</dbReference>
<comment type="function">
    <text evidence="12">Cell wall formation. Adds enolpyruvyl to UDP-N-acetylglucosamine.</text>
</comment>
<keyword evidence="12" id="KW-0670">Pyruvate</keyword>
<feature type="active site" description="Proton donor" evidence="12">
    <location>
        <position position="119"/>
    </location>
</feature>
<keyword evidence="7 12" id="KW-0573">Peptidoglycan synthesis</keyword>
<dbReference type="InterPro" id="IPR036968">
    <property type="entry name" value="Enolpyruvate_Tfrase_sf"/>
</dbReference>
<dbReference type="EMBL" id="PNJD01000011">
    <property type="protein sequence ID" value="PMP98183.1"/>
    <property type="molecule type" value="Genomic_DNA"/>
</dbReference>
<evidence type="ECO:0000256" key="12">
    <source>
        <dbReference type="HAMAP-Rule" id="MF_00111"/>
    </source>
</evidence>
<evidence type="ECO:0000256" key="7">
    <source>
        <dbReference type="ARBA" id="ARBA00022984"/>
    </source>
</evidence>
<evidence type="ECO:0000313" key="15">
    <source>
        <dbReference type="Proteomes" id="UP000235619"/>
    </source>
</evidence>
<comment type="pathway">
    <text evidence="2 12">Cell wall biogenesis; peptidoglycan biosynthesis.</text>
</comment>
<feature type="modified residue" description="2-(S-cysteinyl)pyruvic acid O-phosphothioketal" evidence="12">
    <location>
        <position position="119"/>
    </location>
</feature>
<dbReference type="HAMAP" id="MF_00111">
    <property type="entry name" value="MurA"/>
    <property type="match status" value="1"/>
</dbReference>
<evidence type="ECO:0000313" key="14">
    <source>
        <dbReference type="EMBL" id="PMP98183.1"/>
    </source>
</evidence>
<dbReference type="AlphaFoldDB" id="A0A2N7QGQ7"/>
<dbReference type="PANTHER" id="PTHR43783:SF1">
    <property type="entry name" value="UDP-N-ACETYLGLUCOSAMINE 1-CARBOXYVINYLTRANSFERASE"/>
    <property type="match status" value="1"/>
</dbReference>
<gene>
    <name evidence="12 14" type="primary">murA</name>
    <name evidence="14" type="ORF">C0169_00180</name>
</gene>
<keyword evidence="3 12" id="KW-0963">Cytoplasm</keyword>
<dbReference type="InterPro" id="IPR050068">
    <property type="entry name" value="MurA_subfamily"/>
</dbReference>
<feature type="binding site" evidence="12">
    <location>
        <begin position="25"/>
        <end position="26"/>
    </location>
    <ligand>
        <name>phosphoenolpyruvate</name>
        <dbReference type="ChEBI" id="CHEBI:58702"/>
    </ligand>
</feature>
<keyword evidence="6 12" id="KW-0133">Cell shape</keyword>
<organism evidence="14 15">
    <name type="scientific">Thermodesulfobacterium geofontis</name>
    <dbReference type="NCBI Taxonomy" id="1295609"/>
    <lineage>
        <taxon>Bacteria</taxon>
        <taxon>Pseudomonadati</taxon>
        <taxon>Thermodesulfobacteriota</taxon>
        <taxon>Thermodesulfobacteria</taxon>
        <taxon>Thermodesulfobacteriales</taxon>
        <taxon>Thermodesulfobacteriaceae</taxon>
        <taxon>Thermodesulfobacterium</taxon>
    </lineage>
</organism>
<evidence type="ECO:0000256" key="2">
    <source>
        <dbReference type="ARBA" id="ARBA00004752"/>
    </source>
</evidence>
<dbReference type="InterPro" id="IPR001986">
    <property type="entry name" value="Enolpyruvate_Tfrase_dom"/>
</dbReference>
<dbReference type="EC" id="2.5.1.7" evidence="12"/>
<dbReference type="GO" id="GO:0005737">
    <property type="term" value="C:cytoplasm"/>
    <property type="evidence" value="ECO:0007669"/>
    <property type="project" value="UniProtKB-SubCell"/>
</dbReference>
<dbReference type="GO" id="GO:0008360">
    <property type="term" value="P:regulation of cell shape"/>
    <property type="evidence" value="ECO:0007669"/>
    <property type="project" value="UniProtKB-KW"/>
</dbReference>
<evidence type="ECO:0000259" key="13">
    <source>
        <dbReference type="Pfam" id="PF00275"/>
    </source>
</evidence>
<accession>A0A2N7QGQ7</accession>